<comment type="function">
    <text evidence="4">Essential component of the cytosolic iron-sulfur (Fe/S) protein assembly machinery. Required for the maturation of extramitochondrial Fe/S proteins.</text>
</comment>
<dbReference type="HAMAP" id="MF_03037">
    <property type="entry name" value="ciao1"/>
    <property type="match status" value="1"/>
</dbReference>
<feature type="repeat" description="WD" evidence="5">
    <location>
        <begin position="389"/>
        <end position="407"/>
    </location>
</feature>
<evidence type="ECO:0000256" key="5">
    <source>
        <dbReference type="PROSITE-ProRule" id="PRU00221"/>
    </source>
</evidence>
<dbReference type="OrthoDB" id="284782at2759"/>
<feature type="repeat" description="WD" evidence="5">
    <location>
        <begin position="97"/>
        <end position="129"/>
    </location>
</feature>
<evidence type="ECO:0000313" key="8">
    <source>
        <dbReference type="Proteomes" id="UP000192257"/>
    </source>
</evidence>
<dbReference type="Gene3D" id="2.130.10.10">
    <property type="entry name" value="YVTN repeat-like/Quinoprotein amine dehydrogenase"/>
    <property type="match status" value="2"/>
</dbReference>
<keyword evidence="2" id="KW-0677">Repeat</keyword>
<dbReference type="GO" id="GO:1990904">
    <property type="term" value="C:ribonucleoprotein complex"/>
    <property type="evidence" value="ECO:0007669"/>
    <property type="project" value="UniProtKB-KW"/>
</dbReference>
<feature type="region of interest" description="Disordered" evidence="6">
    <location>
        <begin position="1"/>
        <end position="26"/>
    </location>
</feature>
<dbReference type="VEuPathDB" id="TriTrypDB:TM35_000251130"/>
<evidence type="ECO:0000256" key="3">
    <source>
        <dbReference type="ARBA" id="ARBA00023274"/>
    </source>
</evidence>
<keyword evidence="8" id="KW-1185">Reference proteome</keyword>
<dbReference type="EMBL" id="NBCO01000025">
    <property type="protein sequence ID" value="ORC86817.1"/>
    <property type="molecule type" value="Genomic_DNA"/>
</dbReference>
<dbReference type="InterPro" id="IPR015943">
    <property type="entry name" value="WD40/YVTN_repeat-like_dom_sf"/>
</dbReference>
<keyword evidence="3" id="KW-0687">Ribonucleoprotein</keyword>
<dbReference type="InterPro" id="IPR036322">
    <property type="entry name" value="WD40_repeat_dom_sf"/>
</dbReference>
<comment type="similarity">
    <text evidence="4">Belongs to the WD repeat CIA1 family.</text>
</comment>
<feature type="repeat" description="WD" evidence="5">
    <location>
        <begin position="146"/>
        <end position="177"/>
    </location>
</feature>
<dbReference type="RefSeq" id="XP_028880883.1">
    <property type="nucleotide sequence ID" value="XM_029027704.1"/>
</dbReference>
<gene>
    <name evidence="7" type="ORF">TM35_000251130</name>
</gene>
<dbReference type="GO" id="GO:0016226">
    <property type="term" value="P:iron-sulfur cluster assembly"/>
    <property type="evidence" value="ECO:0007669"/>
    <property type="project" value="UniProtKB-UniRule"/>
</dbReference>
<feature type="repeat" description="WD" evidence="5">
    <location>
        <begin position="41"/>
        <end position="73"/>
    </location>
</feature>
<dbReference type="GeneID" id="39987484"/>
<evidence type="ECO:0000313" key="7">
    <source>
        <dbReference type="EMBL" id="ORC86817.1"/>
    </source>
</evidence>
<feature type="compositionally biased region" description="Basic and acidic residues" evidence="6">
    <location>
        <begin position="10"/>
        <end position="23"/>
    </location>
</feature>
<evidence type="ECO:0000256" key="4">
    <source>
        <dbReference type="HAMAP-Rule" id="MF_03037"/>
    </source>
</evidence>
<dbReference type="InterPro" id="IPR028608">
    <property type="entry name" value="CIAO1/Cia1"/>
</dbReference>
<sequence length="407" mass="45135">MQLFSGTNSSDKKGTDSNNERPLDLPVDAPSLLRVDPVAVLQGHRDRVWCVSWCPSANVLASCSGDGTVKLWSCSRRPGMDDNEEDSLTWKCIHTLKGEHSRTIRHVAWSPSGGWIACASFDRTATVWKRSDDDPESFEFELEAVLDGHESEVKCVAWSTDDTLATCSRDRTVWIWDRVDVGEFECAGVLTGHVQDVKGCAWITPNEGGDKKPLLLSCSYDNTIKVWTESHRRDDWYCFQTLTRHEGTVWSIAVQPVKESIEELCTEVSKEHNFQPLVCCCSDDGSVTFWARNSEGKFQVVCTATGFAERSLYSVCWAPSKNDAFVACASGDNKVTILGLYRSPSDKEVHVSVVASVPCAHEADVNSVSFSPLVKKDLNAYGEAEESFLLASGGDDNMVRIWRVKKA</sequence>
<dbReference type="PANTHER" id="PTHR19920">
    <property type="entry name" value="WD40 PROTEIN CIAO1"/>
    <property type="match status" value="1"/>
</dbReference>
<comment type="caution">
    <text evidence="7">The sequence shown here is derived from an EMBL/GenBank/DDBJ whole genome shotgun (WGS) entry which is preliminary data.</text>
</comment>
<dbReference type="InterPro" id="IPR001680">
    <property type="entry name" value="WD40_rpt"/>
</dbReference>
<accession>A0A1X0NQ54</accession>
<evidence type="ECO:0000256" key="6">
    <source>
        <dbReference type="SAM" id="MobiDB-lite"/>
    </source>
</evidence>
<keyword evidence="1 5" id="KW-0853">WD repeat</keyword>
<dbReference type="CDD" id="cd00200">
    <property type="entry name" value="WD40"/>
    <property type="match status" value="1"/>
</dbReference>
<evidence type="ECO:0000256" key="1">
    <source>
        <dbReference type="ARBA" id="ARBA00022574"/>
    </source>
</evidence>
<dbReference type="GO" id="GO:0097361">
    <property type="term" value="C:cytosolic [4Fe-4S] assembly targeting complex"/>
    <property type="evidence" value="ECO:0007669"/>
    <property type="project" value="InterPro"/>
</dbReference>
<dbReference type="InterPro" id="IPR020472">
    <property type="entry name" value="WD40_PAC1"/>
</dbReference>
<reference evidence="7 8" key="1">
    <citation type="submission" date="2017-03" db="EMBL/GenBank/DDBJ databases">
        <title>An alternative strategy for trypanosome survival in the mammalian bloodstream revealed through genome and transcriptome analysis of the ubiquitous bovine parasite Trypanosoma (Megatrypanum) theileri.</title>
        <authorList>
            <person name="Kelly S."/>
            <person name="Ivens A."/>
            <person name="Mott A."/>
            <person name="O'Neill E."/>
            <person name="Emms D."/>
            <person name="Macleod O."/>
            <person name="Voorheis P."/>
            <person name="Matthews J."/>
            <person name="Matthews K."/>
            <person name="Carrington M."/>
        </authorList>
    </citation>
    <scope>NUCLEOTIDE SEQUENCE [LARGE SCALE GENOMIC DNA]</scope>
    <source>
        <strain evidence="7">Edinburgh</strain>
    </source>
</reference>
<dbReference type="PROSITE" id="PS50082">
    <property type="entry name" value="WD_REPEATS_2"/>
    <property type="match status" value="4"/>
</dbReference>
<dbReference type="STRING" id="67003.A0A1X0NQ54"/>
<dbReference type="PROSITE" id="PS50294">
    <property type="entry name" value="WD_REPEATS_REGION"/>
    <property type="match status" value="3"/>
</dbReference>
<dbReference type="Pfam" id="PF00400">
    <property type="entry name" value="WD40"/>
    <property type="match status" value="6"/>
</dbReference>
<proteinExistence type="inferred from homology"/>
<dbReference type="SMART" id="SM00320">
    <property type="entry name" value="WD40"/>
    <property type="match status" value="7"/>
</dbReference>
<evidence type="ECO:0000256" key="2">
    <source>
        <dbReference type="ARBA" id="ARBA00022737"/>
    </source>
</evidence>
<dbReference type="Proteomes" id="UP000192257">
    <property type="component" value="Unassembled WGS sequence"/>
</dbReference>
<protein>
    <recommendedName>
        <fullName evidence="4">Probable cytosolic iron-sulfur protein assembly protein CIAO1 homolog</fullName>
    </recommendedName>
</protein>
<dbReference type="PRINTS" id="PR00320">
    <property type="entry name" value="GPROTEINBRPT"/>
</dbReference>
<dbReference type="PANTHER" id="PTHR19920:SF0">
    <property type="entry name" value="CYTOSOLIC IRON-SULFUR PROTEIN ASSEMBLY PROTEIN CIAO1-RELATED"/>
    <property type="match status" value="1"/>
</dbReference>
<dbReference type="SUPFAM" id="SSF50978">
    <property type="entry name" value="WD40 repeat-like"/>
    <property type="match status" value="1"/>
</dbReference>
<dbReference type="AlphaFoldDB" id="A0A1X0NQ54"/>
<name>A0A1X0NQ54_9TRYP</name>
<organism evidence="7 8">
    <name type="scientific">Trypanosoma theileri</name>
    <dbReference type="NCBI Taxonomy" id="67003"/>
    <lineage>
        <taxon>Eukaryota</taxon>
        <taxon>Discoba</taxon>
        <taxon>Euglenozoa</taxon>
        <taxon>Kinetoplastea</taxon>
        <taxon>Metakinetoplastina</taxon>
        <taxon>Trypanosomatida</taxon>
        <taxon>Trypanosomatidae</taxon>
        <taxon>Trypanosoma</taxon>
    </lineage>
</organism>